<comment type="similarity">
    <text evidence="2 4">Belongs to the trans-sulfuration enzymes family.</text>
</comment>
<evidence type="ECO:0000256" key="2">
    <source>
        <dbReference type="ARBA" id="ARBA00009077"/>
    </source>
</evidence>
<gene>
    <name evidence="5" type="ORF">L6773_16475</name>
</gene>
<keyword evidence="5" id="KW-0808">Transferase</keyword>
<evidence type="ECO:0000256" key="1">
    <source>
        <dbReference type="ARBA" id="ARBA00001933"/>
    </source>
</evidence>
<protein>
    <submittedName>
        <fullName evidence="5">Cystathionine gamma-synthase</fullName>
        <ecNumber evidence="5">2.5.1.48</ecNumber>
    </submittedName>
</protein>
<dbReference type="InterPro" id="IPR015422">
    <property type="entry name" value="PyrdxlP-dep_Trfase_small"/>
</dbReference>
<evidence type="ECO:0000256" key="3">
    <source>
        <dbReference type="ARBA" id="ARBA00022898"/>
    </source>
</evidence>
<dbReference type="InterPro" id="IPR015424">
    <property type="entry name" value="PyrdxlP-dep_Trfase"/>
</dbReference>
<dbReference type="PROSITE" id="PS00868">
    <property type="entry name" value="CYS_MET_METAB_PP"/>
    <property type="match status" value="1"/>
</dbReference>
<evidence type="ECO:0000313" key="6">
    <source>
        <dbReference type="Proteomes" id="UP001165366"/>
    </source>
</evidence>
<reference evidence="5" key="2">
    <citation type="submission" date="2024-05" db="EMBL/GenBank/DDBJ databases">
        <title>Rhodohalobacter halophilus gen. nov., sp. nov., a moderately halophilic member of the family Balneolaceae.</title>
        <authorList>
            <person name="Xia J."/>
        </authorList>
    </citation>
    <scope>NUCLEOTIDE SEQUENCE</scope>
    <source>
        <strain evidence="5">WB101</strain>
    </source>
</reference>
<reference evidence="5" key="1">
    <citation type="submission" date="2022-01" db="EMBL/GenBank/DDBJ databases">
        <authorList>
            <person name="Wang Y."/>
        </authorList>
    </citation>
    <scope>NUCLEOTIDE SEQUENCE</scope>
    <source>
        <strain evidence="5">WB101</strain>
    </source>
</reference>
<dbReference type="GO" id="GO:0003962">
    <property type="term" value="F:cystathionine gamma-synthase activity"/>
    <property type="evidence" value="ECO:0007669"/>
    <property type="project" value="UniProtKB-EC"/>
</dbReference>
<dbReference type="PANTHER" id="PTHR11808:SF15">
    <property type="entry name" value="CYSTATHIONINE GAMMA-LYASE"/>
    <property type="match status" value="1"/>
</dbReference>
<dbReference type="PANTHER" id="PTHR11808">
    <property type="entry name" value="TRANS-SULFURATION ENZYME FAMILY MEMBER"/>
    <property type="match status" value="1"/>
</dbReference>
<dbReference type="PIRSF" id="PIRSF001434">
    <property type="entry name" value="CGS"/>
    <property type="match status" value="1"/>
</dbReference>
<dbReference type="CDD" id="cd00614">
    <property type="entry name" value="CGS_like"/>
    <property type="match status" value="1"/>
</dbReference>
<comment type="caution">
    <text evidence="5">The sequence shown here is derived from an EMBL/GenBank/DDBJ whole genome shotgun (WGS) entry which is preliminary data.</text>
</comment>
<dbReference type="RefSeq" id="WP_237855531.1">
    <property type="nucleotide sequence ID" value="NZ_JAKLWS010000027.1"/>
</dbReference>
<proteinExistence type="inferred from homology"/>
<dbReference type="Proteomes" id="UP001165366">
    <property type="component" value="Unassembled WGS sequence"/>
</dbReference>
<dbReference type="Pfam" id="PF01053">
    <property type="entry name" value="Cys_Met_Meta_PP"/>
    <property type="match status" value="1"/>
</dbReference>
<dbReference type="Gene3D" id="3.40.640.10">
    <property type="entry name" value="Type I PLP-dependent aspartate aminotransferase-like (Major domain)"/>
    <property type="match status" value="1"/>
</dbReference>
<keyword evidence="6" id="KW-1185">Reference proteome</keyword>
<dbReference type="Gene3D" id="3.90.1150.10">
    <property type="entry name" value="Aspartate Aminotransferase, domain 1"/>
    <property type="match status" value="1"/>
</dbReference>
<organism evidence="5 6">
    <name type="scientific">Rhodohalobacter sulfatireducens</name>
    <dbReference type="NCBI Taxonomy" id="2911366"/>
    <lineage>
        <taxon>Bacteria</taxon>
        <taxon>Pseudomonadati</taxon>
        <taxon>Balneolota</taxon>
        <taxon>Balneolia</taxon>
        <taxon>Balneolales</taxon>
        <taxon>Balneolaceae</taxon>
        <taxon>Rhodohalobacter</taxon>
    </lineage>
</organism>
<evidence type="ECO:0000256" key="4">
    <source>
        <dbReference type="RuleBase" id="RU362118"/>
    </source>
</evidence>
<evidence type="ECO:0000313" key="5">
    <source>
        <dbReference type="EMBL" id="MCG2590174.1"/>
    </source>
</evidence>
<keyword evidence="3 4" id="KW-0663">Pyridoxal phosphate</keyword>
<name>A0ABS9KH42_9BACT</name>
<dbReference type="EMBL" id="JAKLWS010000027">
    <property type="protein sequence ID" value="MCG2590174.1"/>
    <property type="molecule type" value="Genomic_DNA"/>
</dbReference>
<dbReference type="NCBIfam" id="NF005871">
    <property type="entry name" value="PRK07811.1"/>
    <property type="match status" value="1"/>
</dbReference>
<sequence>MKFNTKAIHAGQEPEKTSGAVMPPIFQTSTYAQKAPNVHQGYDYARVGNPTRTALEKMIAGLEEADSCSCFASGVAAIDAILKTLRPGDHVVSTNDLYGGTYRLFRQVFEPYGIEFSFIDMTDIDEVKSAIKDSTKLVWIETPTNPLLRVIDIAKVAKISSDAGALSVVDNTFASPYLQQPLLLGADVTMHSTTKYLGGHSDIIGGAVASSNEEFMEKIRFQVKTSGAVPGPMDCYLVLRGIKTLHLRVQRSVENAKQVVDLLESHPKVEKVYYPGLKSHAQHHIAAKQMNDFGAMVSFTLKDDTIEKANEVMSNTEIFTLAESLGGVESLISHPASMTHGSIPREVRLKAGLTDSLIRLSLGVEDAEDLISDLKQAIES</sequence>
<accession>A0ABS9KH42</accession>
<comment type="cofactor">
    <cofactor evidence="1 4">
        <name>pyridoxal 5'-phosphate</name>
        <dbReference type="ChEBI" id="CHEBI:597326"/>
    </cofactor>
</comment>
<dbReference type="InterPro" id="IPR015421">
    <property type="entry name" value="PyrdxlP-dep_Trfase_major"/>
</dbReference>
<dbReference type="EC" id="2.5.1.48" evidence="5"/>
<dbReference type="InterPro" id="IPR000277">
    <property type="entry name" value="Cys/Met-Metab_PyrdxlP-dep_enz"/>
</dbReference>
<dbReference type="InterPro" id="IPR054542">
    <property type="entry name" value="Cys_met_metab_PP"/>
</dbReference>
<dbReference type="SUPFAM" id="SSF53383">
    <property type="entry name" value="PLP-dependent transferases"/>
    <property type="match status" value="1"/>
</dbReference>